<evidence type="ECO:0000256" key="1">
    <source>
        <dbReference type="SAM" id="MobiDB-lite"/>
    </source>
</evidence>
<organism evidence="2 3">
    <name type="scientific">Candidatus Clostridium helianthi</name>
    <dbReference type="NCBI Taxonomy" id="3381660"/>
    <lineage>
        <taxon>Bacteria</taxon>
        <taxon>Bacillati</taxon>
        <taxon>Bacillota</taxon>
        <taxon>Clostridia</taxon>
        <taxon>Eubacteriales</taxon>
        <taxon>Clostridiaceae</taxon>
        <taxon>Clostridium</taxon>
    </lineage>
</organism>
<dbReference type="RefSeq" id="WP_406762175.1">
    <property type="nucleotide sequence ID" value="NZ_JBJIAB010000030.1"/>
</dbReference>
<keyword evidence="2" id="KW-0378">Hydrolase</keyword>
<keyword evidence="2" id="KW-0540">Nuclease</keyword>
<reference evidence="2 3" key="1">
    <citation type="submission" date="2024-11" db="EMBL/GenBank/DDBJ databases">
        <authorList>
            <person name="Heng Y.C."/>
            <person name="Lim A.C.H."/>
            <person name="Lee J.K.Y."/>
            <person name="Kittelmann S."/>
        </authorList>
    </citation>
    <scope>NUCLEOTIDE SEQUENCE [LARGE SCALE GENOMIC DNA]</scope>
    <source>
        <strain evidence="2 3">WILCCON 0112</strain>
    </source>
</reference>
<keyword evidence="3" id="KW-1185">Reference proteome</keyword>
<proteinExistence type="predicted"/>
<feature type="region of interest" description="Disordered" evidence="1">
    <location>
        <begin position="188"/>
        <end position="212"/>
    </location>
</feature>
<dbReference type="GO" id="GO:0004519">
    <property type="term" value="F:endonuclease activity"/>
    <property type="evidence" value="ECO:0007669"/>
    <property type="project" value="UniProtKB-KW"/>
</dbReference>
<protein>
    <submittedName>
        <fullName evidence="2">HNH endonuclease</fullName>
    </submittedName>
</protein>
<evidence type="ECO:0000313" key="2">
    <source>
        <dbReference type="EMBL" id="MFL0167273.1"/>
    </source>
</evidence>
<feature type="compositionally biased region" description="Basic and acidic residues" evidence="1">
    <location>
        <begin position="200"/>
        <end position="212"/>
    </location>
</feature>
<name>A0ABW8S8X0_9CLOT</name>
<feature type="region of interest" description="Disordered" evidence="1">
    <location>
        <begin position="29"/>
        <end position="74"/>
    </location>
</feature>
<gene>
    <name evidence="2" type="ORF">ACJDTP_19565</name>
</gene>
<keyword evidence="2" id="KW-0255">Endonuclease</keyword>
<dbReference type="EMBL" id="JBJIAB010000030">
    <property type="protein sequence ID" value="MFL0167273.1"/>
    <property type="molecule type" value="Genomic_DNA"/>
</dbReference>
<evidence type="ECO:0000313" key="3">
    <source>
        <dbReference type="Proteomes" id="UP001623600"/>
    </source>
</evidence>
<dbReference type="Pfam" id="PF12639">
    <property type="entry name" value="Colicin-DNase"/>
    <property type="match status" value="1"/>
</dbReference>
<comment type="caution">
    <text evidence="2">The sequence shown here is derived from an EMBL/GenBank/DDBJ whole genome shotgun (WGS) entry which is preliminary data.</text>
</comment>
<dbReference type="Proteomes" id="UP001623600">
    <property type="component" value="Unassembled WGS sequence"/>
</dbReference>
<accession>A0ABW8S8X0</accession>
<sequence length="212" mass="23696">MMEGLINALKETVKEVSSYKDIMPNFNENLKSSSQSFEDADKPLNNNKETKEVNDAKGCPLEGHGGTWSGERGNSEWYPDRNYIPENPKTNPDGLSWGEILDKYGIDSIPFKDGEPDFSEVSKGTVEIEDFSTNRYGKGGNFDQATEKLAEQRGCTKEEVKAWMKENGYTWHERSDCKTMEKVPTEVHGNVRHSGGVSEAKAKEQSSSDGNK</sequence>